<dbReference type="Proteomes" id="UP001239111">
    <property type="component" value="Chromosome 3"/>
</dbReference>
<name>A0ACC2NSF9_9HYME</name>
<keyword evidence="2" id="KW-1185">Reference proteome</keyword>
<sequence>MSVQKVIAPENLGPNDIWLHEFTRTCAALATETHRKAPVLYAPRCIQLNEQQRTVLLETVVRRNPEPIPITAISSHESHAGLRVVDKQPYNPPRSALNRPPNAPNLHLVELLVKGYSPQIHSLSEDDLIHAATAAEGTYLYCYNVSIDHLAPDFTGYLYEDVVIRASNVDPSKNRLIAECPGINKPFIYISSQLAFGEMHVEDAHLGSFNVVLMNLPPLSQHLGSKFWIFVTDGQKLTRVVQEKYRLAGIDVCPFILHHKTTFISTKFLKENQIPYTTFIQKPGDVVYVRPGVFHSVINITPNLAEAINYGDARWNEFADLLITCGCADNHYATFSSNPDCDNTITSRQLPAYPCQERNCEFFSRDYPSYLTHIATAHDQTVPCSLNPNQKYCYACQIPVFATNISRHIRTHRHQEKKASLLPTYRSQPAFGLTQCTYCKNYEMDVESSHHAKYCSFKPYRCPHCPLGFTTTFNLNRHKAQCHS</sequence>
<reference evidence="1" key="1">
    <citation type="submission" date="2023-04" db="EMBL/GenBank/DDBJ databases">
        <title>A chromosome-level genome assembly of the parasitoid wasp Eretmocerus hayati.</title>
        <authorList>
            <person name="Zhong Y."/>
            <person name="Liu S."/>
            <person name="Liu Y."/>
        </authorList>
    </citation>
    <scope>NUCLEOTIDE SEQUENCE</scope>
    <source>
        <strain evidence="1">ZJU_SS_LIU_2023</strain>
    </source>
</reference>
<dbReference type="EMBL" id="CM056743">
    <property type="protein sequence ID" value="KAJ8673526.1"/>
    <property type="molecule type" value="Genomic_DNA"/>
</dbReference>
<gene>
    <name evidence="1" type="ORF">QAD02_004788</name>
</gene>
<protein>
    <submittedName>
        <fullName evidence="1">Uncharacterized protein</fullName>
    </submittedName>
</protein>
<evidence type="ECO:0000313" key="2">
    <source>
        <dbReference type="Proteomes" id="UP001239111"/>
    </source>
</evidence>
<accession>A0ACC2NSF9</accession>
<comment type="caution">
    <text evidence="1">The sequence shown here is derived from an EMBL/GenBank/DDBJ whole genome shotgun (WGS) entry which is preliminary data.</text>
</comment>
<organism evidence="1 2">
    <name type="scientific">Eretmocerus hayati</name>
    <dbReference type="NCBI Taxonomy" id="131215"/>
    <lineage>
        <taxon>Eukaryota</taxon>
        <taxon>Metazoa</taxon>
        <taxon>Ecdysozoa</taxon>
        <taxon>Arthropoda</taxon>
        <taxon>Hexapoda</taxon>
        <taxon>Insecta</taxon>
        <taxon>Pterygota</taxon>
        <taxon>Neoptera</taxon>
        <taxon>Endopterygota</taxon>
        <taxon>Hymenoptera</taxon>
        <taxon>Apocrita</taxon>
        <taxon>Proctotrupomorpha</taxon>
        <taxon>Chalcidoidea</taxon>
        <taxon>Aphelinidae</taxon>
        <taxon>Aphelininae</taxon>
        <taxon>Eretmocerus</taxon>
    </lineage>
</organism>
<proteinExistence type="predicted"/>
<evidence type="ECO:0000313" key="1">
    <source>
        <dbReference type="EMBL" id="KAJ8673526.1"/>
    </source>
</evidence>